<organism evidence="1 3">
    <name type="scientific">Arsenophonus nasoniae</name>
    <name type="common">son-killer infecting Nasonia vitripennis</name>
    <dbReference type="NCBI Taxonomy" id="638"/>
    <lineage>
        <taxon>Bacteria</taxon>
        <taxon>Pseudomonadati</taxon>
        <taxon>Pseudomonadota</taxon>
        <taxon>Gammaproteobacteria</taxon>
        <taxon>Enterobacterales</taxon>
        <taxon>Morganellaceae</taxon>
        <taxon>Arsenophonus</taxon>
    </lineage>
</organism>
<dbReference type="AlphaFoldDB" id="A0A4P7KUL6"/>
<dbReference type="KEGG" id="ans:ArsFIN_24060"/>
<dbReference type="InterPro" id="IPR016032">
    <property type="entry name" value="Sig_transdc_resp-reg_C-effctor"/>
</dbReference>
<evidence type="ECO:0000313" key="3">
    <source>
        <dbReference type="Proteomes" id="UP000295134"/>
    </source>
</evidence>
<name>A0A4P7KUL6_9GAMM</name>
<dbReference type="GO" id="GO:0006355">
    <property type="term" value="P:regulation of DNA-templated transcription"/>
    <property type="evidence" value="ECO:0007669"/>
    <property type="project" value="InterPro"/>
</dbReference>
<protein>
    <recommendedName>
        <fullName evidence="5">Bacterial regulatory protein, luxR family</fullName>
    </recommendedName>
</protein>
<dbReference type="EMBL" id="CP038613">
    <property type="protein sequence ID" value="QBY43837.1"/>
    <property type="molecule type" value="Genomic_DNA"/>
</dbReference>
<dbReference type="InterPro" id="IPR036388">
    <property type="entry name" value="WH-like_DNA-bd_sf"/>
</dbReference>
<keyword evidence="4" id="KW-1185">Reference proteome</keyword>
<evidence type="ECO:0000313" key="1">
    <source>
        <dbReference type="EMBL" id="QBY43837.1"/>
    </source>
</evidence>
<reference evidence="1 3" key="1">
    <citation type="submission" date="2019-03" db="EMBL/GenBank/DDBJ databases">
        <title>Long-read sequencing reveals hyperdense prophage content in a complex bacterial symbiont genome.</title>
        <authorList>
            <person name="Frost C.L."/>
            <person name="Siozios S."/>
            <person name="Nadal-Jimenez P."/>
            <person name="Brockhurst M.A."/>
            <person name="King K.C."/>
            <person name="Darby A.C."/>
            <person name="Hurst G.D.D."/>
        </authorList>
    </citation>
    <scope>NUCLEOTIDE SEQUENCE [LARGE SCALE GENOMIC DNA]</scope>
    <source>
        <strain evidence="1 3">FIN</strain>
    </source>
</reference>
<dbReference type="GO" id="GO:0003677">
    <property type="term" value="F:DNA binding"/>
    <property type="evidence" value="ECO:0007669"/>
    <property type="project" value="InterPro"/>
</dbReference>
<dbReference type="Proteomes" id="UP000295134">
    <property type="component" value="Chromosome"/>
</dbReference>
<reference evidence="2" key="2">
    <citation type="submission" date="2023-04" db="EMBL/GenBank/DDBJ databases">
        <title>Genome dynamics across the evolutionary transition to endosymbiosis.</title>
        <authorList>
            <person name="Siozios S."/>
            <person name="Nadal-Jimenez P."/>
            <person name="Azagi T."/>
            <person name="Sprong H."/>
            <person name="Frost C.L."/>
            <person name="Parratt S.R."/>
            <person name="Taylor G."/>
            <person name="Brettell L."/>
            <person name="Lew K.C."/>
            <person name="Croft L."/>
            <person name="King K.C."/>
            <person name="Brockhurst M.A."/>
            <person name="Hypsa V."/>
            <person name="Novakova E."/>
            <person name="Darby A.C."/>
            <person name="Hurst G.D.D."/>
        </authorList>
    </citation>
    <scope>NUCLEOTIDE SEQUENCE</scope>
    <source>
        <strain evidence="2">ANv_CAN</strain>
    </source>
</reference>
<accession>A0A4P7KUL6</accession>
<dbReference type="EMBL" id="CP123523">
    <property type="protein sequence ID" value="WGM04179.1"/>
    <property type="molecule type" value="Genomic_DNA"/>
</dbReference>
<dbReference type="SUPFAM" id="SSF46894">
    <property type="entry name" value="C-terminal effector domain of the bipartite response regulators"/>
    <property type="match status" value="1"/>
</dbReference>
<gene>
    <name evidence="1" type="ORF">ArsFIN_24060</name>
    <name evidence="2" type="ORF">QE258_10950</name>
</gene>
<dbReference type="Gene3D" id="1.10.10.10">
    <property type="entry name" value="Winged helix-like DNA-binding domain superfamily/Winged helix DNA-binding domain"/>
    <property type="match status" value="1"/>
</dbReference>
<dbReference type="Proteomes" id="UP001177592">
    <property type="component" value="Chromosome"/>
</dbReference>
<evidence type="ECO:0000313" key="4">
    <source>
        <dbReference type="Proteomes" id="UP001177592"/>
    </source>
</evidence>
<dbReference type="GeneID" id="96877452"/>
<evidence type="ECO:0008006" key="5">
    <source>
        <dbReference type="Google" id="ProtNLM"/>
    </source>
</evidence>
<proteinExistence type="predicted"/>
<sequence length="174" mass="20347">MKEKKIAECPISWCEYADTVHAHEQIVIQSDKPIFIINTHFTAKKQVVQSFIIEKRPYYNQNKIAGTICHGRKIPSRLLSEHFFKNPATPSFLTNHPPNNLFTTKELNVLFFAMKLFTNQEIALRLGTYCCVVEQIIQQIYRKIDIYSRKQLRDYGIAEGFDNYFPPYLLKGLL</sequence>
<evidence type="ECO:0000313" key="2">
    <source>
        <dbReference type="EMBL" id="WGM04179.1"/>
    </source>
</evidence>
<dbReference type="RefSeq" id="WP_135677727.1">
    <property type="nucleotide sequence ID" value="NZ_CP038613.1"/>
</dbReference>